<comment type="similarity">
    <text evidence="1">Belongs to the SIP oxidoreductase family.</text>
</comment>
<dbReference type="SUPFAM" id="SSF63380">
    <property type="entry name" value="Riboflavin synthase domain-like"/>
    <property type="match status" value="1"/>
</dbReference>
<dbReference type="OrthoDB" id="9814826at2"/>
<dbReference type="Gene3D" id="3.40.50.80">
    <property type="entry name" value="Nucleotide-binding domain of ferredoxin-NADP reductase (FNR) module"/>
    <property type="match status" value="1"/>
</dbReference>
<dbReference type="InterPro" id="IPR039261">
    <property type="entry name" value="FNR_nucleotide-bd"/>
</dbReference>
<dbReference type="Pfam" id="PF04954">
    <property type="entry name" value="SIP"/>
    <property type="match status" value="1"/>
</dbReference>
<sequence length="278" mass="30600">MTENTPPDTTEKRHRIERVRHELKRRLLTVSRVQNVTPQMLRVTLSGPDLEGFVSLGYDDHIKILVPAPGEEPAFPEVGPDGKLLIDPAKRPSMRDYTPRRYDAASQELDIDFALHDAGPATEWAVNAKPGDKLGIGGPRGSFVVATDFDWYLLAGDETALPAIGRRLEELPATAKALVVVEVAGPEEEQAMTSKAALTTLWLHRGSEPAGTTAKLDEALRELALPAGDGYVFIACETLLAKRLRAIMVEERNHPKAWIKAAGYWKKGQADFHETHGD</sequence>
<evidence type="ECO:0000256" key="1">
    <source>
        <dbReference type="ARBA" id="ARBA00035644"/>
    </source>
</evidence>
<dbReference type="EMBL" id="CP043498">
    <property type="protein sequence ID" value="QFY60571.1"/>
    <property type="molecule type" value="Genomic_DNA"/>
</dbReference>
<dbReference type="KEGG" id="rgr:FZ934_09110"/>
<keyword evidence="4" id="KW-1185">Reference proteome</keyword>
<gene>
    <name evidence="3" type="ORF">FZ934_09110</name>
</gene>
<organism evidence="3 4">
    <name type="scientific">Rhizobium grahamii</name>
    <dbReference type="NCBI Taxonomy" id="1120045"/>
    <lineage>
        <taxon>Bacteria</taxon>
        <taxon>Pseudomonadati</taxon>
        <taxon>Pseudomonadota</taxon>
        <taxon>Alphaproteobacteria</taxon>
        <taxon>Hyphomicrobiales</taxon>
        <taxon>Rhizobiaceae</taxon>
        <taxon>Rhizobium/Agrobacterium group</taxon>
        <taxon>Rhizobium</taxon>
    </lineage>
</organism>
<dbReference type="InterPro" id="IPR017927">
    <property type="entry name" value="FAD-bd_FR_type"/>
</dbReference>
<evidence type="ECO:0000313" key="3">
    <source>
        <dbReference type="EMBL" id="QFY60571.1"/>
    </source>
</evidence>
<dbReference type="InterPro" id="IPR007037">
    <property type="entry name" value="SIP_rossman_dom"/>
</dbReference>
<dbReference type="RefSeq" id="WP_153270807.1">
    <property type="nucleotide sequence ID" value="NZ_CP043498.1"/>
</dbReference>
<proteinExistence type="inferred from homology"/>
<dbReference type="PANTHER" id="PTHR30157">
    <property type="entry name" value="FERRIC REDUCTASE, NADPH-DEPENDENT"/>
    <property type="match status" value="1"/>
</dbReference>
<dbReference type="GO" id="GO:0016491">
    <property type="term" value="F:oxidoreductase activity"/>
    <property type="evidence" value="ECO:0007669"/>
    <property type="project" value="InterPro"/>
</dbReference>
<dbReference type="PROSITE" id="PS51384">
    <property type="entry name" value="FAD_FR"/>
    <property type="match status" value="1"/>
</dbReference>
<feature type="domain" description="FAD-binding FR-type" evidence="2">
    <location>
        <begin position="23"/>
        <end position="146"/>
    </location>
</feature>
<evidence type="ECO:0000313" key="4">
    <source>
        <dbReference type="Proteomes" id="UP000326881"/>
    </source>
</evidence>
<dbReference type="InterPro" id="IPR039374">
    <property type="entry name" value="SIP_fam"/>
</dbReference>
<dbReference type="Gene3D" id="2.40.30.10">
    <property type="entry name" value="Translation factors"/>
    <property type="match status" value="1"/>
</dbReference>
<evidence type="ECO:0000259" key="2">
    <source>
        <dbReference type="PROSITE" id="PS51384"/>
    </source>
</evidence>
<protein>
    <submittedName>
        <fullName evidence="3">Siderophore-interacting protein</fullName>
    </submittedName>
</protein>
<accession>A0A5Q0C9Q1</accession>
<name>A0A5Q0C9Q1_9HYPH</name>
<dbReference type="AlphaFoldDB" id="A0A5Q0C9Q1"/>
<dbReference type="InterPro" id="IPR017938">
    <property type="entry name" value="Riboflavin_synthase-like_b-brl"/>
</dbReference>
<dbReference type="InterPro" id="IPR013113">
    <property type="entry name" value="SIP_FAD-bd"/>
</dbReference>
<reference evidence="3 4" key="1">
    <citation type="submission" date="2019-08" db="EMBL/GenBank/DDBJ databases">
        <title>Prosopis cineraria nodule microbiome.</title>
        <authorList>
            <person name="Ali R."/>
            <person name="Chaluvadi S.R."/>
            <person name="Wang X."/>
        </authorList>
    </citation>
    <scope>NUCLEOTIDE SEQUENCE [LARGE SCALE GENOMIC DNA]</scope>
    <source>
        <strain evidence="3 4">BG7</strain>
    </source>
</reference>
<dbReference type="Pfam" id="PF08021">
    <property type="entry name" value="FAD_binding_9"/>
    <property type="match status" value="1"/>
</dbReference>
<dbReference type="Proteomes" id="UP000326881">
    <property type="component" value="Chromosome"/>
</dbReference>
<dbReference type="CDD" id="cd06193">
    <property type="entry name" value="siderophore_interacting"/>
    <property type="match status" value="1"/>
</dbReference>
<dbReference type="PANTHER" id="PTHR30157:SF0">
    <property type="entry name" value="NADPH-DEPENDENT FERRIC-CHELATE REDUCTASE"/>
    <property type="match status" value="1"/>
</dbReference>